<evidence type="ECO:0000313" key="4">
    <source>
        <dbReference type="Proteomes" id="UP000297777"/>
    </source>
</evidence>
<feature type="compositionally biased region" description="Polar residues" evidence="1">
    <location>
        <begin position="11"/>
        <end position="37"/>
    </location>
</feature>
<dbReference type="OrthoDB" id="4802432at2759"/>
<sequence>MLGSPTEFNPAKNNSQENIASAVNQLSSNGPATNRSPLATLAPPAMNTPTFTSSARPVPATPTRSNLFGSSTVGPNFESFRSKAVSNTPSTQEVQSSEPPFTNASRQTQSDTVNAPPQKRAKNSHNIAAQLPANEFTNRLDLFRGPEVLVTAGIQLGVKSYLIPKALLVQASPYFQAAIVLETLGQITRETLKIECSILAFDFVVQYLYTGTIVRPDIAAFIPGPQQITNLIEFYELAEKLSLDNSDMILNNIKELLMINRLYLQAEHIRKVANFPNGQKLRMLFARSCIQAYLQSVNPTYEQAQEFRFQKELDVLDGFAADLMLDMRFWRDFPLEIRLAILEELTQDGCSLADFATVSREWQEIIEAHNFSRIKVTSARLANFGQMLHRNRSLVRYIWLCLELKEYDCTECDTHDAQLFGISNIDNTLIATGILNLFTTLSVWEPGSSLLLDISVHSPSDSEHWFKYLTFEPDVAFDMFDRDQHTKTSMPVRPTDHHHGWIAEQENQWWQRLPLVPVITGILLRQQTRRRWKPTTLKYMFARLPRLQEIHYEPWREWADIIQKWTDQSLQRLFESLPCAQLQKLIIFENFDQTYPASYGSICDPVRIPSSSISRALANASFTLEHLSISFMVEANHFFKARELSWKWPNLTWLALTSQLLIPQGLPAELDDMLQAAAAAAMNMPNLEIMELWNGEKGLAMLFRYQRGKQGRPTVITCRGTWELNLRPLVIQAWESVSLKHCGEGIVVIKELLDISDDIKSHGDAINHLELSKPVVRPVSLRQIQMKHTIYK</sequence>
<dbReference type="Pfam" id="PF20183">
    <property type="entry name" value="DUF6546"/>
    <property type="match status" value="1"/>
</dbReference>
<dbReference type="CDD" id="cd18186">
    <property type="entry name" value="BTB_POZ_ZBTB_KLHL-like"/>
    <property type="match status" value="1"/>
</dbReference>
<keyword evidence="4" id="KW-1185">Reference proteome</keyword>
<feature type="compositionally biased region" description="Polar residues" evidence="1">
    <location>
        <begin position="84"/>
        <end position="115"/>
    </location>
</feature>
<name>A0A4Z1E6L3_9HELO</name>
<organism evidence="3 4">
    <name type="scientific">Botrytis tulipae</name>
    <dbReference type="NCBI Taxonomy" id="87230"/>
    <lineage>
        <taxon>Eukaryota</taxon>
        <taxon>Fungi</taxon>
        <taxon>Dikarya</taxon>
        <taxon>Ascomycota</taxon>
        <taxon>Pezizomycotina</taxon>
        <taxon>Leotiomycetes</taxon>
        <taxon>Helotiales</taxon>
        <taxon>Sclerotiniaceae</taxon>
        <taxon>Botrytis</taxon>
    </lineage>
</organism>
<dbReference type="PROSITE" id="PS50097">
    <property type="entry name" value="BTB"/>
    <property type="match status" value="1"/>
</dbReference>
<reference evidence="3 4" key="1">
    <citation type="submission" date="2017-12" db="EMBL/GenBank/DDBJ databases">
        <title>Comparative genomics of Botrytis spp.</title>
        <authorList>
            <person name="Valero-Jimenez C.A."/>
            <person name="Tapia P."/>
            <person name="Veloso J."/>
            <person name="Silva-Moreno E."/>
            <person name="Staats M."/>
            <person name="Valdes J.H."/>
            <person name="Van Kan J.A.L."/>
        </authorList>
    </citation>
    <scope>NUCLEOTIDE SEQUENCE [LARGE SCALE GENOMIC DNA]</scope>
    <source>
        <strain evidence="3 4">Bt9001</strain>
    </source>
</reference>
<evidence type="ECO:0000256" key="1">
    <source>
        <dbReference type="SAM" id="MobiDB-lite"/>
    </source>
</evidence>
<feature type="domain" description="BTB" evidence="2">
    <location>
        <begin position="146"/>
        <end position="217"/>
    </location>
</feature>
<evidence type="ECO:0000259" key="2">
    <source>
        <dbReference type="PROSITE" id="PS50097"/>
    </source>
</evidence>
<dbReference type="SUPFAM" id="SSF54695">
    <property type="entry name" value="POZ domain"/>
    <property type="match status" value="1"/>
</dbReference>
<feature type="compositionally biased region" description="Polar residues" evidence="1">
    <location>
        <begin position="62"/>
        <end position="74"/>
    </location>
</feature>
<evidence type="ECO:0000313" key="3">
    <source>
        <dbReference type="EMBL" id="TGO07774.1"/>
    </source>
</evidence>
<dbReference type="InterPro" id="IPR046676">
    <property type="entry name" value="DUF6546"/>
</dbReference>
<dbReference type="InterPro" id="IPR011333">
    <property type="entry name" value="SKP1/BTB/POZ_sf"/>
</dbReference>
<dbReference type="EMBL" id="PQXH01000248">
    <property type="protein sequence ID" value="TGO07774.1"/>
    <property type="molecule type" value="Genomic_DNA"/>
</dbReference>
<proteinExistence type="predicted"/>
<gene>
    <name evidence="3" type="ORF">BTUL_0248g00170</name>
</gene>
<dbReference type="Gene3D" id="3.30.710.10">
    <property type="entry name" value="Potassium Channel Kv1.1, Chain A"/>
    <property type="match status" value="1"/>
</dbReference>
<dbReference type="InterPro" id="IPR000210">
    <property type="entry name" value="BTB/POZ_dom"/>
</dbReference>
<dbReference type="AlphaFoldDB" id="A0A4Z1E6L3"/>
<comment type="caution">
    <text evidence="3">The sequence shown here is derived from an EMBL/GenBank/DDBJ whole genome shotgun (WGS) entry which is preliminary data.</text>
</comment>
<dbReference type="Proteomes" id="UP000297777">
    <property type="component" value="Unassembled WGS sequence"/>
</dbReference>
<feature type="region of interest" description="Disordered" evidence="1">
    <location>
        <begin position="1"/>
        <end position="125"/>
    </location>
</feature>
<protein>
    <recommendedName>
        <fullName evidence="2">BTB domain-containing protein</fullName>
    </recommendedName>
</protein>
<accession>A0A4Z1E6L3</accession>